<accession>A0ACC2J2I5</accession>
<organism evidence="1 2">
    <name type="scientific">Nemania bipapillata</name>
    <dbReference type="NCBI Taxonomy" id="110536"/>
    <lineage>
        <taxon>Eukaryota</taxon>
        <taxon>Fungi</taxon>
        <taxon>Dikarya</taxon>
        <taxon>Ascomycota</taxon>
        <taxon>Pezizomycotina</taxon>
        <taxon>Sordariomycetes</taxon>
        <taxon>Xylariomycetidae</taxon>
        <taxon>Xylariales</taxon>
        <taxon>Xylariaceae</taxon>
        <taxon>Nemania</taxon>
    </lineage>
</organism>
<reference evidence="1" key="1">
    <citation type="submission" date="2022-11" db="EMBL/GenBank/DDBJ databases">
        <title>Genome Sequence of Nemania bipapillata.</title>
        <authorList>
            <person name="Buettner E."/>
        </authorList>
    </citation>
    <scope>NUCLEOTIDE SEQUENCE</scope>
    <source>
        <strain evidence="1">CP14</strain>
    </source>
</reference>
<dbReference type="Proteomes" id="UP001153334">
    <property type="component" value="Unassembled WGS sequence"/>
</dbReference>
<sequence>MASVKPEPVVKADPSIKPDPDAINSLPGVMSDDDIYEDAGDLEFADFNPATNPAAADVYLAHVPKYLYEAWASFNDDEEIRIGTVRRWVEVGKDGRQIEKMAMLLDHTKANHQTVPKEYVLEAKDLNLSNSFLFTEQDLPGFKSRSHGANSDLPPHLRQKTTLAGKFSRELNCTPRMTDEAKHIWKMMNDDAMKPKVSTSIVKSFDPSGVIQAGAHVANDRFSNMVRTAPEQKKSKKQKEEKAARLPQSELRDRIFKCYDQFSYWSLKAFKQTLRQPEAWLRENLEELAVLHKSGSFANHWELKAEYKRANMPSVEGAPPSPEPNDSDFDGDDDNIEMEDVIKPDAD</sequence>
<proteinExistence type="predicted"/>
<name>A0ACC2J2I5_9PEZI</name>
<comment type="caution">
    <text evidence="1">The sequence shown here is derived from an EMBL/GenBank/DDBJ whole genome shotgun (WGS) entry which is preliminary data.</text>
</comment>
<protein>
    <submittedName>
        <fullName evidence="1">Uncharacterized protein</fullName>
    </submittedName>
</protein>
<evidence type="ECO:0000313" key="2">
    <source>
        <dbReference type="Proteomes" id="UP001153334"/>
    </source>
</evidence>
<gene>
    <name evidence="1" type="ORF">ONZ43_g1937</name>
</gene>
<keyword evidence="2" id="KW-1185">Reference proteome</keyword>
<dbReference type="EMBL" id="JAPESX010000368">
    <property type="protein sequence ID" value="KAJ8121671.1"/>
    <property type="molecule type" value="Genomic_DNA"/>
</dbReference>
<evidence type="ECO:0000313" key="1">
    <source>
        <dbReference type="EMBL" id="KAJ8121671.1"/>
    </source>
</evidence>